<comment type="caution">
    <text evidence="2">The sequence shown here is derived from an EMBL/GenBank/DDBJ whole genome shotgun (WGS) entry which is preliminary data.</text>
</comment>
<name>A0ABR1E1A4_NECAM</name>
<accession>A0ABR1E1A4</accession>
<evidence type="ECO:0000313" key="3">
    <source>
        <dbReference type="Proteomes" id="UP001303046"/>
    </source>
</evidence>
<keyword evidence="1" id="KW-0812">Transmembrane</keyword>
<dbReference type="EMBL" id="JAVFWL010000005">
    <property type="protein sequence ID" value="KAK6756318.1"/>
    <property type="molecule type" value="Genomic_DNA"/>
</dbReference>
<dbReference type="Proteomes" id="UP001303046">
    <property type="component" value="Unassembled WGS sequence"/>
</dbReference>
<reference evidence="2 3" key="1">
    <citation type="submission" date="2023-08" db="EMBL/GenBank/DDBJ databases">
        <title>A Necator americanus chromosomal reference genome.</title>
        <authorList>
            <person name="Ilik V."/>
            <person name="Petrzelkova K.J."/>
            <person name="Pardy F."/>
            <person name="Fuh T."/>
            <person name="Niatou-Singa F.S."/>
            <person name="Gouil Q."/>
            <person name="Baker L."/>
            <person name="Ritchie M.E."/>
            <person name="Jex A.R."/>
            <person name="Gazzola D."/>
            <person name="Li H."/>
            <person name="Toshio Fujiwara R."/>
            <person name="Zhan B."/>
            <person name="Aroian R.V."/>
            <person name="Pafco B."/>
            <person name="Schwarz E.M."/>
        </authorList>
    </citation>
    <scope>NUCLEOTIDE SEQUENCE [LARGE SCALE GENOMIC DNA]</scope>
    <source>
        <strain evidence="2 3">Aroian</strain>
        <tissue evidence="2">Whole animal</tissue>
    </source>
</reference>
<organism evidence="2 3">
    <name type="scientific">Necator americanus</name>
    <name type="common">Human hookworm</name>
    <dbReference type="NCBI Taxonomy" id="51031"/>
    <lineage>
        <taxon>Eukaryota</taxon>
        <taxon>Metazoa</taxon>
        <taxon>Ecdysozoa</taxon>
        <taxon>Nematoda</taxon>
        <taxon>Chromadorea</taxon>
        <taxon>Rhabditida</taxon>
        <taxon>Rhabditina</taxon>
        <taxon>Rhabditomorpha</taxon>
        <taxon>Strongyloidea</taxon>
        <taxon>Ancylostomatidae</taxon>
        <taxon>Bunostominae</taxon>
        <taxon>Necator</taxon>
    </lineage>
</organism>
<protein>
    <recommendedName>
        <fullName evidence="4">Oxidoreductase, short chain dehydrogenase/reductase family protein</fullName>
    </recommendedName>
</protein>
<keyword evidence="1" id="KW-0472">Membrane</keyword>
<sequence>MGGANKGFTTSLGATLQWSASKEAAYTIAKGFRGQLTECGGFHVNVVTARPGDEAAGSGINDSMFGVGQKKILSTTHPYLRIHSSKGCSVPLKTLLPPFSILPIGSKTLSATLRRKQVSAESENDAKRRIIIWCGCVQALCMELMQGQSSARKCAPEVELEALMEYLHACLRAKKVPPWAIWVFAACFMLIVAVLLLDYCVIRRNALGNTCCSRARPKRGTGYFIHQKRTTNMLLNV</sequence>
<proteinExistence type="predicted"/>
<gene>
    <name evidence="2" type="primary">Necator_chrV.g19411</name>
    <name evidence="2" type="ORF">RB195_014619</name>
</gene>
<evidence type="ECO:0008006" key="4">
    <source>
        <dbReference type="Google" id="ProtNLM"/>
    </source>
</evidence>
<evidence type="ECO:0000256" key="1">
    <source>
        <dbReference type="SAM" id="Phobius"/>
    </source>
</evidence>
<keyword evidence="1" id="KW-1133">Transmembrane helix</keyword>
<keyword evidence="3" id="KW-1185">Reference proteome</keyword>
<evidence type="ECO:0000313" key="2">
    <source>
        <dbReference type="EMBL" id="KAK6756318.1"/>
    </source>
</evidence>
<feature type="transmembrane region" description="Helical" evidence="1">
    <location>
        <begin position="179"/>
        <end position="197"/>
    </location>
</feature>